<dbReference type="Proteomes" id="UP000688137">
    <property type="component" value="Unassembled WGS sequence"/>
</dbReference>
<evidence type="ECO:0000313" key="2">
    <source>
        <dbReference type="Proteomes" id="UP000688137"/>
    </source>
</evidence>
<comment type="caution">
    <text evidence="1">The sequence shown here is derived from an EMBL/GenBank/DDBJ whole genome shotgun (WGS) entry which is preliminary data.</text>
</comment>
<name>A0A8S1JQ52_PARPR</name>
<evidence type="ECO:0000313" key="1">
    <source>
        <dbReference type="EMBL" id="CAD8044524.1"/>
    </source>
</evidence>
<protein>
    <submittedName>
        <fullName evidence="1">Uncharacterized protein</fullName>
    </submittedName>
</protein>
<keyword evidence="2" id="KW-1185">Reference proteome</keyword>
<sequence>MICIKTFIIFEEHRLIKSNQDFFNILWKLRETEQKHVPTIFKVLIQTQSFSTMQLSEHPSPLSRFPSSQPSSCTYKPSPHNDIFQFHMYSICHYYNQCNMNRKQVYNQCKNLQLMYHHHIIHFQLSIHLHNMEHK</sequence>
<dbReference type="EMBL" id="CAJJDM010000004">
    <property type="protein sequence ID" value="CAD8044524.1"/>
    <property type="molecule type" value="Genomic_DNA"/>
</dbReference>
<reference evidence="1" key="1">
    <citation type="submission" date="2021-01" db="EMBL/GenBank/DDBJ databases">
        <authorList>
            <consortium name="Genoscope - CEA"/>
            <person name="William W."/>
        </authorList>
    </citation>
    <scope>NUCLEOTIDE SEQUENCE</scope>
</reference>
<organism evidence="1 2">
    <name type="scientific">Paramecium primaurelia</name>
    <dbReference type="NCBI Taxonomy" id="5886"/>
    <lineage>
        <taxon>Eukaryota</taxon>
        <taxon>Sar</taxon>
        <taxon>Alveolata</taxon>
        <taxon>Ciliophora</taxon>
        <taxon>Intramacronucleata</taxon>
        <taxon>Oligohymenophorea</taxon>
        <taxon>Peniculida</taxon>
        <taxon>Parameciidae</taxon>
        <taxon>Paramecium</taxon>
    </lineage>
</organism>
<dbReference type="AlphaFoldDB" id="A0A8S1JQ52"/>
<gene>
    <name evidence="1" type="ORF">PPRIM_AZ9-3.1.T0080088</name>
</gene>
<accession>A0A8S1JQ52</accession>
<proteinExistence type="predicted"/>